<dbReference type="SMART" id="SM00028">
    <property type="entry name" value="TPR"/>
    <property type="match status" value="7"/>
</dbReference>
<dbReference type="InterPro" id="IPR011990">
    <property type="entry name" value="TPR-like_helical_dom_sf"/>
</dbReference>
<dbReference type="AlphaFoldDB" id="A0A815ZP26"/>
<gene>
    <name evidence="7" type="ORF">BYL167_LOCUS4922</name>
    <name evidence="5" type="ORF">CJN711_LOCUS27074</name>
    <name evidence="8" type="ORF">GIL414_LOCUS5263</name>
    <name evidence="6" type="ORF">KQP761_LOCUS20741</name>
</gene>
<evidence type="ECO:0000313" key="8">
    <source>
        <dbReference type="EMBL" id="CAF3875539.1"/>
    </source>
</evidence>
<dbReference type="Proteomes" id="UP000663834">
    <property type="component" value="Unassembled WGS sequence"/>
</dbReference>
<comment type="caution">
    <text evidence="6">The sequence shown here is derived from an EMBL/GenBank/DDBJ whole genome shotgun (WGS) entry which is preliminary data.</text>
</comment>
<dbReference type="Gene3D" id="1.25.40.10">
    <property type="entry name" value="Tetratricopeptide repeat domain"/>
    <property type="match status" value="2"/>
</dbReference>
<evidence type="ECO:0000256" key="2">
    <source>
        <dbReference type="ARBA" id="ARBA00022803"/>
    </source>
</evidence>
<dbReference type="PROSITE" id="PS51996">
    <property type="entry name" value="TR_MART"/>
    <property type="match status" value="1"/>
</dbReference>
<dbReference type="Pfam" id="PF13424">
    <property type="entry name" value="TPR_12"/>
    <property type="match status" value="3"/>
</dbReference>
<feature type="repeat" description="TPR" evidence="3">
    <location>
        <begin position="590"/>
        <end position="623"/>
    </location>
</feature>
<proteinExistence type="predicted"/>
<protein>
    <recommendedName>
        <fullName evidence="4">ADP ribosyltransferase domain-containing protein</fullName>
    </recommendedName>
</protein>
<dbReference type="PANTHER" id="PTHR45641">
    <property type="entry name" value="TETRATRICOPEPTIDE REPEAT PROTEIN (AFU_ORTHOLOGUE AFUA_6G03870)"/>
    <property type="match status" value="1"/>
</dbReference>
<dbReference type="Pfam" id="PF03496">
    <property type="entry name" value="ADPrib_exo_Tox"/>
    <property type="match status" value="1"/>
</dbReference>
<evidence type="ECO:0000259" key="4">
    <source>
        <dbReference type="Pfam" id="PF03496"/>
    </source>
</evidence>
<feature type="repeat" description="TPR" evidence="3">
    <location>
        <begin position="674"/>
        <end position="707"/>
    </location>
</feature>
<accession>A0A815ZP26</accession>
<evidence type="ECO:0000313" key="5">
    <source>
        <dbReference type="EMBL" id="CAF1497855.1"/>
    </source>
</evidence>
<keyword evidence="2 3" id="KW-0802">TPR repeat</keyword>
<reference evidence="6" key="1">
    <citation type="submission" date="2021-02" db="EMBL/GenBank/DDBJ databases">
        <authorList>
            <person name="Nowell W R."/>
        </authorList>
    </citation>
    <scope>NUCLEOTIDE SEQUENCE</scope>
</reference>
<evidence type="ECO:0000313" key="7">
    <source>
        <dbReference type="EMBL" id="CAF3834838.1"/>
    </source>
</evidence>
<dbReference type="SUPFAM" id="SSF48452">
    <property type="entry name" value="TPR-like"/>
    <property type="match status" value="1"/>
</dbReference>
<dbReference type="Proteomes" id="UP000681720">
    <property type="component" value="Unassembled WGS sequence"/>
</dbReference>
<dbReference type="InterPro" id="IPR019734">
    <property type="entry name" value="TPR_rpt"/>
</dbReference>
<dbReference type="Gene3D" id="3.90.176.10">
    <property type="entry name" value="Toxin ADP-ribosyltransferase, Chain A, domain 1"/>
    <property type="match status" value="1"/>
</dbReference>
<dbReference type="OrthoDB" id="9991614at2759"/>
<dbReference type="InterPro" id="IPR003540">
    <property type="entry name" value="ADP-ribosyltransferase"/>
</dbReference>
<evidence type="ECO:0000313" key="6">
    <source>
        <dbReference type="EMBL" id="CAF1586699.1"/>
    </source>
</evidence>
<evidence type="ECO:0000256" key="3">
    <source>
        <dbReference type="PROSITE-ProRule" id="PRU00339"/>
    </source>
</evidence>
<feature type="repeat" description="TPR" evidence="3">
    <location>
        <begin position="632"/>
        <end position="665"/>
    </location>
</feature>
<evidence type="ECO:0000256" key="1">
    <source>
        <dbReference type="ARBA" id="ARBA00022737"/>
    </source>
</evidence>
<feature type="repeat" description="TPR" evidence="3">
    <location>
        <begin position="548"/>
        <end position="581"/>
    </location>
</feature>
<dbReference type="PANTHER" id="PTHR45641:SF19">
    <property type="entry name" value="NEPHROCYSTIN-3"/>
    <property type="match status" value="1"/>
</dbReference>
<dbReference type="EMBL" id="CAJOBJ010001367">
    <property type="protein sequence ID" value="CAF3875539.1"/>
    <property type="molecule type" value="Genomic_DNA"/>
</dbReference>
<dbReference type="EMBL" id="CAJNOV010012831">
    <property type="protein sequence ID" value="CAF1497855.1"/>
    <property type="molecule type" value="Genomic_DNA"/>
</dbReference>
<dbReference type="PROSITE" id="PS50005">
    <property type="entry name" value="TPR"/>
    <property type="match status" value="5"/>
</dbReference>
<sequence length="729" mass="84233">MQTKFVFNFRDESPDREQGKSKRCHSVQRFSQNFNIVWLDPNIKESDEASRNSLARFRTIADTTNIFNDPDQFIDYITRPRSEKLFLVVSDTFAQSIFPRIHKVVQVDSIYVFGNNQPSNASWNQEWTKVKGTTTQFEALCNLLKLRTRQCENNFASTSVIPSANVTNTSSDELDSSFMYSQILKEIILDVDYNSKAKQEFVKLCREKFCADKDELKVIDEFEKYYPYPPHSKQLDRDPSPIWWYTRDCFLYVMLNKALRTLDIEKIIKMGFFIRDIHRQIEEIHLELQLREPLKVYRGQRMVADEFEKLKNNKGGLLSFNSFLSTSMDRDTAKSFACLAQSDPSVTAILFQMSIDPSGIFAVLGKDISFYDEEEVLFSMHTVFRICEMKPIEDGIWEVELKLTLNDDEQLKILSNEIRKEIGVGTGWDRLGTLLVKMGELNKAEDIYKTLFSLARDGDWQMLAHLNNQLGYIMKQKGDLSAAIAFYQKTLEIQQKYLAPKHIDLGITYSNIGSVHDSLGDHTTALTFYRKTLEIKLKFLSPNDISLATTYNNIGSVHDSMQDYATALHFYEKALEIQEKSLSLNHPSLATTFNNIGKVHREMEDYSTALSFYHKACEIFEKSLPANHPSLAIIYNNIGLVHDFLEDYSKALTYYQKTLEIKEKSLSPNHLSFATTYNNIAFVHKSMGHYGTALSFYRKALDIAQYSLPPTHQDIQDLKEQICFVQKRL</sequence>
<feature type="repeat" description="TPR" evidence="3">
    <location>
        <begin position="464"/>
        <end position="497"/>
    </location>
</feature>
<dbReference type="SUPFAM" id="SSF56399">
    <property type="entry name" value="ADP-ribosylation"/>
    <property type="match status" value="1"/>
</dbReference>
<dbReference type="EMBL" id="CAJOBH010001087">
    <property type="protein sequence ID" value="CAF3834838.1"/>
    <property type="molecule type" value="Genomic_DNA"/>
</dbReference>
<dbReference type="EMBL" id="CAJNOW010010697">
    <property type="protein sequence ID" value="CAF1586699.1"/>
    <property type="molecule type" value="Genomic_DNA"/>
</dbReference>
<keyword evidence="1" id="KW-0677">Repeat</keyword>
<organism evidence="6 9">
    <name type="scientific">Rotaria magnacalcarata</name>
    <dbReference type="NCBI Taxonomy" id="392030"/>
    <lineage>
        <taxon>Eukaryota</taxon>
        <taxon>Metazoa</taxon>
        <taxon>Spiralia</taxon>
        <taxon>Gnathifera</taxon>
        <taxon>Rotifera</taxon>
        <taxon>Eurotatoria</taxon>
        <taxon>Bdelloidea</taxon>
        <taxon>Philodinida</taxon>
        <taxon>Philodinidae</taxon>
        <taxon>Rotaria</taxon>
    </lineage>
</organism>
<dbReference type="Proteomes" id="UP000681967">
    <property type="component" value="Unassembled WGS sequence"/>
</dbReference>
<dbReference type="GO" id="GO:0005576">
    <property type="term" value="C:extracellular region"/>
    <property type="evidence" value="ECO:0007669"/>
    <property type="project" value="InterPro"/>
</dbReference>
<evidence type="ECO:0000313" key="9">
    <source>
        <dbReference type="Proteomes" id="UP000663834"/>
    </source>
</evidence>
<dbReference type="Proteomes" id="UP000663855">
    <property type="component" value="Unassembled WGS sequence"/>
</dbReference>
<feature type="domain" description="ADP ribosyltransferase" evidence="4">
    <location>
        <begin position="252"/>
        <end position="393"/>
    </location>
</feature>
<name>A0A815ZP26_9BILA</name>